<comment type="subcellular location">
    <subcellularLocation>
        <location evidence="1">Golgi apparatus membrane</location>
        <topology evidence="1">Single-pass type II membrane protein</topology>
    </subcellularLocation>
</comment>
<dbReference type="Gene3D" id="3.40.50.300">
    <property type="entry name" value="P-loop containing nucleotide triphosphate hydrolases"/>
    <property type="match status" value="1"/>
</dbReference>
<dbReference type="SUPFAM" id="SSF52540">
    <property type="entry name" value="P-loop containing nucleoside triphosphate hydrolases"/>
    <property type="match status" value="1"/>
</dbReference>
<proteinExistence type="predicted"/>
<keyword evidence="5" id="KW-0333">Golgi apparatus</keyword>
<keyword evidence="7" id="KW-0325">Glycoprotein</keyword>
<evidence type="ECO:0000313" key="8">
    <source>
        <dbReference type="EMBL" id="KAB0583275.1"/>
    </source>
</evidence>
<keyword evidence="4" id="KW-1133">Transmembrane helix</keyword>
<sequence>MILSFNRQFAFVHVHKCAGTSIEVALAAHLAPNDLVLGSTPGGERLQPVFKQVIGLDKHASAAQARQWLGPQRWAQWYTFAFVRHPLERLRSLYTFARGLAEAQPMDEAERRAWEDEARWPNRLPYHYAAVRAAVQSETFDTFLCHPLTWRDAGAQPMWRSLCDERQQLLVDFVGHVETAEDDWAQVQQRLALDAPLGMHNRSRHNTEATLSDAAWAQVRAHCLTDFQRFGYPVPEALAGEPWPAPPPENDDAAG</sequence>
<evidence type="ECO:0000256" key="4">
    <source>
        <dbReference type="ARBA" id="ARBA00022989"/>
    </source>
</evidence>
<dbReference type="GO" id="GO:0016051">
    <property type="term" value="P:carbohydrate biosynthetic process"/>
    <property type="evidence" value="ECO:0007669"/>
    <property type="project" value="InterPro"/>
</dbReference>
<dbReference type="PANTHER" id="PTHR12137">
    <property type="entry name" value="CARBOHYDRATE SULFOTRANSFERASE"/>
    <property type="match status" value="1"/>
</dbReference>
<keyword evidence="9" id="KW-1185">Reference proteome</keyword>
<evidence type="ECO:0000313" key="9">
    <source>
        <dbReference type="Proteomes" id="UP000430120"/>
    </source>
</evidence>
<evidence type="ECO:0000256" key="7">
    <source>
        <dbReference type="ARBA" id="ARBA00023180"/>
    </source>
</evidence>
<dbReference type="GO" id="GO:0016020">
    <property type="term" value="C:membrane"/>
    <property type="evidence" value="ECO:0007669"/>
    <property type="project" value="InterPro"/>
</dbReference>
<dbReference type="EMBL" id="VZPB01000016">
    <property type="protein sequence ID" value="KAB0583275.1"/>
    <property type="molecule type" value="Genomic_DNA"/>
</dbReference>
<keyword evidence="2 8" id="KW-0808">Transferase</keyword>
<keyword evidence="6" id="KW-0472">Membrane</keyword>
<evidence type="ECO:0000256" key="2">
    <source>
        <dbReference type="ARBA" id="ARBA00022679"/>
    </source>
</evidence>
<organism evidence="8 9">
    <name type="scientific">Ideonella dechloratans</name>
    <dbReference type="NCBI Taxonomy" id="36863"/>
    <lineage>
        <taxon>Bacteria</taxon>
        <taxon>Pseudomonadati</taxon>
        <taxon>Pseudomonadota</taxon>
        <taxon>Betaproteobacteria</taxon>
        <taxon>Burkholderiales</taxon>
        <taxon>Sphaerotilaceae</taxon>
        <taxon>Ideonella</taxon>
    </lineage>
</organism>
<keyword evidence="3" id="KW-0812">Transmembrane</keyword>
<evidence type="ECO:0000256" key="5">
    <source>
        <dbReference type="ARBA" id="ARBA00023034"/>
    </source>
</evidence>
<name>A0A643FDW3_IDEDE</name>
<dbReference type="Proteomes" id="UP000430120">
    <property type="component" value="Unassembled WGS sequence"/>
</dbReference>
<accession>A0A643FDW3</accession>
<protein>
    <submittedName>
        <fullName evidence="8">Sulfotransferase family protein</fullName>
    </submittedName>
</protein>
<dbReference type="OrthoDB" id="288532at2"/>
<gene>
    <name evidence="8" type="ORF">F7Q92_08905</name>
</gene>
<dbReference type="InterPro" id="IPR005331">
    <property type="entry name" value="Sulfotransferase"/>
</dbReference>
<dbReference type="InterPro" id="IPR018011">
    <property type="entry name" value="Carb_sulfotrans_8-10"/>
</dbReference>
<evidence type="ECO:0000256" key="3">
    <source>
        <dbReference type="ARBA" id="ARBA00022692"/>
    </source>
</evidence>
<dbReference type="GO" id="GO:0008146">
    <property type="term" value="F:sulfotransferase activity"/>
    <property type="evidence" value="ECO:0007669"/>
    <property type="project" value="InterPro"/>
</dbReference>
<evidence type="ECO:0000256" key="1">
    <source>
        <dbReference type="ARBA" id="ARBA00004323"/>
    </source>
</evidence>
<evidence type="ECO:0000256" key="6">
    <source>
        <dbReference type="ARBA" id="ARBA00023136"/>
    </source>
</evidence>
<dbReference type="InterPro" id="IPR027417">
    <property type="entry name" value="P-loop_NTPase"/>
</dbReference>
<dbReference type="RefSeq" id="WP_151123798.1">
    <property type="nucleotide sequence ID" value="NZ_CP088081.1"/>
</dbReference>
<reference evidence="8 9" key="1">
    <citation type="submission" date="2019-09" db="EMBL/GenBank/DDBJ databases">
        <title>Draft genome sequences of 48 bacterial type strains from the CCUG.</title>
        <authorList>
            <person name="Tunovic T."/>
            <person name="Pineiro-Iglesias B."/>
            <person name="Unosson C."/>
            <person name="Inganas E."/>
            <person name="Ohlen M."/>
            <person name="Cardew S."/>
            <person name="Jensie-Markopoulos S."/>
            <person name="Salva-Serra F."/>
            <person name="Jaen-Luchoro D."/>
            <person name="Karlsson R."/>
            <person name="Svensson-Stadler L."/>
            <person name="Chun J."/>
            <person name="Moore E."/>
        </authorList>
    </citation>
    <scope>NUCLEOTIDE SEQUENCE [LARGE SCALE GENOMIC DNA]</scope>
    <source>
        <strain evidence="8 9">CCUG 30977</strain>
    </source>
</reference>
<dbReference type="PANTHER" id="PTHR12137:SF54">
    <property type="entry name" value="CARBOHYDRATE SULFOTRANSFERASE"/>
    <property type="match status" value="1"/>
</dbReference>
<comment type="caution">
    <text evidence="8">The sequence shown here is derived from an EMBL/GenBank/DDBJ whole genome shotgun (WGS) entry which is preliminary data.</text>
</comment>
<dbReference type="Pfam" id="PF03567">
    <property type="entry name" value="Sulfotransfer_2"/>
    <property type="match status" value="1"/>
</dbReference>
<dbReference type="AlphaFoldDB" id="A0A643FDW3"/>